<organism evidence="6 7">
    <name type="scientific">Acidocella aminolytica 101 = DSM 11237</name>
    <dbReference type="NCBI Taxonomy" id="1120923"/>
    <lineage>
        <taxon>Bacteria</taxon>
        <taxon>Pseudomonadati</taxon>
        <taxon>Pseudomonadota</taxon>
        <taxon>Alphaproteobacteria</taxon>
        <taxon>Acetobacterales</taxon>
        <taxon>Acidocellaceae</taxon>
        <taxon>Acidocella</taxon>
    </lineage>
</organism>
<dbReference type="Pfam" id="PF13564">
    <property type="entry name" value="DoxX_2"/>
    <property type="match status" value="1"/>
</dbReference>
<keyword evidence="3 5" id="KW-1133">Transmembrane helix</keyword>
<dbReference type="STRING" id="1120923.SAMN02746095_03598"/>
<comment type="caution">
    <text evidence="6">The sequence shown here is derived from an EMBL/GenBank/DDBJ whole genome shotgun (WGS) entry which is preliminary data.</text>
</comment>
<reference evidence="6 7" key="1">
    <citation type="submission" date="2012-11" db="EMBL/GenBank/DDBJ databases">
        <title>Whole genome sequence of Acidocella aminolytica 101 = DSM 11237.</title>
        <authorList>
            <person name="Azuma Y."/>
            <person name="Higashiura N."/>
            <person name="Hirakawa H."/>
            <person name="Matsushita K."/>
        </authorList>
    </citation>
    <scope>NUCLEOTIDE SEQUENCE [LARGE SCALE GENOMIC DNA]</scope>
    <source>
        <strain evidence="7">101 / DSM 11237</strain>
    </source>
</reference>
<sequence length="116" mass="12360">MLSLLLILQSETVWIWLAAAAFFAGGIVNATGVSKIRDSFTDLGFPAWWCWITGALELATALLLLIHASRAYGVALGACIMIAALAAILRQKAYGHLPAPLLFLFLLVSAGISHHA</sequence>
<dbReference type="EMBL" id="BANC01000098">
    <property type="protein sequence ID" value="GAN81539.1"/>
    <property type="molecule type" value="Genomic_DNA"/>
</dbReference>
<evidence type="ECO:0008006" key="8">
    <source>
        <dbReference type="Google" id="ProtNLM"/>
    </source>
</evidence>
<dbReference type="OrthoDB" id="7595779at2"/>
<comment type="subcellular location">
    <subcellularLocation>
        <location evidence="1">Membrane</location>
        <topology evidence="1">Multi-pass membrane protein</topology>
    </subcellularLocation>
</comment>
<keyword evidence="4 5" id="KW-0472">Membrane</keyword>
<protein>
    <recommendedName>
        <fullName evidence="8">DoxX family protein</fullName>
    </recommendedName>
</protein>
<evidence type="ECO:0000256" key="1">
    <source>
        <dbReference type="ARBA" id="ARBA00004141"/>
    </source>
</evidence>
<dbReference type="InterPro" id="IPR032808">
    <property type="entry name" value="DoxX"/>
</dbReference>
<gene>
    <name evidence="6" type="ORF">Aam_100_004</name>
</gene>
<feature type="transmembrane region" description="Helical" evidence="5">
    <location>
        <begin position="13"/>
        <end position="33"/>
    </location>
</feature>
<name>A0A0D6PL94_9PROT</name>
<feature type="transmembrane region" description="Helical" evidence="5">
    <location>
        <begin position="96"/>
        <end position="114"/>
    </location>
</feature>
<dbReference type="Proteomes" id="UP000032668">
    <property type="component" value="Unassembled WGS sequence"/>
</dbReference>
<dbReference type="RefSeq" id="WP_048879930.1">
    <property type="nucleotide sequence ID" value="NZ_BANC01000098.1"/>
</dbReference>
<evidence type="ECO:0000256" key="3">
    <source>
        <dbReference type="ARBA" id="ARBA00022989"/>
    </source>
</evidence>
<proteinExistence type="predicted"/>
<evidence type="ECO:0000256" key="2">
    <source>
        <dbReference type="ARBA" id="ARBA00022692"/>
    </source>
</evidence>
<evidence type="ECO:0000313" key="7">
    <source>
        <dbReference type="Proteomes" id="UP000032668"/>
    </source>
</evidence>
<feature type="transmembrane region" description="Helical" evidence="5">
    <location>
        <begin position="72"/>
        <end position="89"/>
    </location>
</feature>
<dbReference type="GO" id="GO:0016020">
    <property type="term" value="C:membrane"/>
    <property type="evidence" value="ECO:0007669"/>
    <property type="project" value="UniProtKB-SubCell"/>
</dbReference>
<dbReference type="AlphaFoldDB" id="A0A0D6PL94"/>
<evidence type="ECO:0000313" key="6">
    <source>
        <dbReference type="EMBL" id="GAN81539.1"/>
    </source>
</evidence>
<feature type="transmembrane region" description="Helical" evidence="5">
    <location>
        <begin position="45"/>
        <end position="66"/>
    </location>
</feature>
<keyword evidence="2 5" id="KW-0812">Transmembrane</keyword>
<evidence type="ECO:0000256" key="5">
    <source>
        <dbReference type="SAM" id="Phobius"/>
    </source>
</evidence>
<evidence type="ECO:0000256" key="4">
    <source>
        <dbReference type="ARBA" id="ARBA00023136"/>
    </source>
</evidence>
<accession>A0A0D6PL94</accession>
<keyword evidence="7" id="KW-1185">Reference proteome</keyword>